<feature type="transmembrane region" description="Helical" evidence="8">
    <location>
        <begin position="115"/>
        <end position="148"/>
    </location>
</feature>
<comment type="similarity">
    <text evidence="2 8">Belongs to the lactate permease family.</text>
</comment>
<dbReference type="PANTHER" id="PTHR30003:SF0">
    <property type="entry name" value="GLYCOLATE PERMEASE GLCA-RELATED"/>
    <property type="match status" value="1"/>
</dbReference>
<dbReference type="PANTHER" id="PTHR30003">
    <property type="entry name" value="L-LACTATE PERMEASE"/>
    <property type="match status" value="1"/>
</dbReference>
<keyword evidence="3 8" id="KW-0813">Transport</keyword>
<dbReference type="EMBL" id="JBHSHC010000127">
    <property type="protein sequence ID" value="MFC4769344.1"/>
    <property type="molecule type" value="Genomic_DNA"/>
</dbReference>
<feature type="transmembrane region" description="Helical" evidence="8">
    <location>
        <begin position="39"/>
        <end position="59"/>
    </location>
</feature>
<comment type="function">
    <text evidence="8">Uptake of L-lactate across the membrane. Can also transport D-lactate and glycolate.</text>
</comment>
<reference evidence="10" key="1">
    <citation type="journal article" date="2019" name="Int. J. Syst. Evol. Microbiol.">
        <title>The Global Catalogue of Microorganisms (GCM) 10K type strain sequencing project: providing services to taxonomists for standard genome sequencing and annotation.</title>
        <authorList>
            <consortium name="The Broad Institute Genomics Platform"/>
            <consortium name="The Broad Institute Genome Sequencing Center for Infectious Disease"/>
            <person name="Wu L."/>
            <person name="Ma J."/>
        </authorList>
    </citation>
    <scope>NUCLEOTIDE SEQUENCE [LARGE SCALE GENOMIC DNA]</scope>
    <source>
        <strain evidence="10">WYCCWR 12678</strain>
    </source>
</reference>
<keyword evidence="7 8" id="KW-0472">Membrane</keyword>
<proteinExistence type="inferred from homology"/>
<evidence type="ECO:0000256" key="4">
    <source>
        <dbReference type="ARBA" id="ARBA00022475"/>
    </source>
</evidence>
<keyword evidence="4 8" id="KW-1003">Cell membrane</keyword>
<feature type="transmembrane region" description="Helical" evidence="8">
    <location>
        <begin position="519"/>
        <end position="540"/>
    </location>
</feature>
<gene>
    <name evidence="9" type="ORF">ACFO8Q_18610</name>
</gene>
<organism evidence="9 10">
    <name type="scientific">Effusibacillus consociatus</name>
    <dbReference type="NCBI Taxonomy" id="1117041"/>
    <lineage>
        <taxon>Bacteria</taxon>
        <taxon>Bacillati</taxon>
        <taxon>Bacillota</taxon>
        <taxon>Bacilli</taxon>
        <taxon>Bacillales</taxon>
        <taxon>Alicyclobacillaceae</taxon>
        <taxon>Effusibacillus</taxon>
    </lineage>
</organism>
<feature type="transmembrane region" description="Helical" evidence="8">
    <location>
        <begin position="154"/>
        <end position="177"/>
    </location>
</feature>
<feature type="transmembrane region" description="Helical" evidence="8">
    <location>
        <begin position="429"/>
        <end position="449"/>
    </location>
</feature>
<comment type="subcellular location">
    <subcellularLocation>
        <location evidence="1 8">Cell membrane</location>
        <topology evidence="1 8">Multi-pass membrane protein</topology>
    </subcellularLocation>
</comment>
<evidence type="ECO:0000256" key="1">
    <source>
        <dbReference type="ARBA" id="ARBA00004651"/>
    </source>
</evidence>
<accession>A0ABV9Q691</accession>
<keyword evidence="10" id="KW-1185">Reference proteome</keyword>
<keyword evidence="6 8" id="KW-1133">Transmembrane helix</keyword>
<dbReference type="InterPro" id="IPR003804">
    <property type="entry name" value="Lactate_perm"/>
</dbReference>
<evidence type="ECO:0000256" key="3">
    <source>
        <dbReference type="ARBA" id="ARBA00022448"/>
    </source>
</evidence>
<dbReference type="Pfam" id="PF02652">
    <property type="entry name" value="Lactate_perm"/>
    <property type="match status" value="1"/>
</dbReference>
<evidence type="ECO:0000256" key="8">
    <source>
        <dbReference type="RuleBase" id="RU365092"/>
    </source>
</evidence>
<sequence>MTWTQVTNPLDNLWLSALVAALPIFFLGWALAVKKMKGYIAALLTILLATLIAIIVYGMPTGIALTTDILGALKGLAPIGYVVLTGVFLYNLTVESGQFEIIKYSISKVSDDQRIQALLIAFCFSAFIEGAAGFGTPVAIAAAMMIGLGFPPLYAAGLALVANSIPVAFGSIGIPITTAGNVTGLSPDLIGAMAGRQLPILTLIIPLWVVMIMGGWKAAKGVMPALVVAGVSFAGAQFISSNYLGYQSTDLIASMTSIVALMILLVFWKPKDKWSFEGSTVTLANDKQYSGGQILRAWSPYIITSLIILLWSRQWFKDYFTPAKGASPIWEINFNMPVLHNAVKIADKAQAAPYVLNWVTASGTAILIATILSALVLGMSAQKYLATFAKTLKQLALPLISIACFLAYAELSTRSGMGTTMGQALSKTGAAFAFFAPIIGYIGVFLTGSDTSTNALFGKLQTVAAKEVGIDPILAVSSNSTGGCAAKMISPQSIAVGAGATNMAGQEGNILRFTLKHSLIFVFLMGIISWLQAYVFTWMIPTP</sequence>
<keyword evidence="5 8" id="KW-0812">Transmembrane</keyword>
<dbReference type="Proteomes" id="UP001596002">
    <property type="component" value="Unassembled WGS sequence"/>
</dbReference>
<evidence type="ECO:0000256" key="6">
    <source>
        <dbReference type="ARBA" id="ARBA00022989"/>
    </source>
</evidence>
<evidence type="ECO:0000256" key="2">
    <source>
        <dbReference type="ARBA" id="ARBA00010100"/>
    </source>
</evidence>
<feature type="transmembrane region" description="Helical" evidence="8">
    <location>
        <begin position="222"/>
        <end position="239"/>
    </location>
</feature>
<feature type="transmembrane region" description="Helical" evidence="8">
    <location>
        <begin position="251"/>
        <end position="268"/>
    </location>
</feature>
<evidence type="ECO:0000256" key="5">
    <source>
        <dbReference type="ARBA" id="ARBA00022692"/>
    </source>
</evidence>
<comment type="caution">
    <text evidence="9">The sequence shown here is derived from an EMBL/GenBank/DDBJ whole genome shotgun (WGS) entry which is preliminary data.</text>
</comment>
<name>A0ABV9Q691_9BACL</name>
<evidence type="ECO:0000313" key="10">
    <source>
        <dbReference type="Proteomes" id="UP001596002"/>
    </source>
</evidence>
<dbReference type="NCBIfam" id="TIGR00795">
    <property type="entry name" value="lctP"/>
    <property type="match status" value="1"/>
</dbReference>
<protein>
    <recommendedName>
        <fullName evidence="8">L-lactate permease</fullName>
    </recommendedName>
</protein>
<feature type="transmembrane region" description="Helical" evidence="8">
    <location>
        <begin position="12"/>
        <end position="32"/>
    </location>
</feature>
<feature type="transmembrane region" description="Helical" evidence="8">
    <location>
        <begin position="358"/>
        <end position="379"/>
    </location>
</feature>
<evidence type="ECO:0000256" key="7">
    <source>
        <dbReference type="ARBA" id="ARBA00023136"/>
    </source>
</evidence>
<dbReference type="RefSeq" id="WP_380027751.1">
    <property type="nucleotide sequence ID" value="NZ_JBHSHC010000127.1"/>
</dbReference>
<feature type="transmembrane region" description="Helical" evidence="8">
    <location>
        <begin position="198"/>
        <end position="216"/>
    </location>
</feature>
<evidence type="ECO:0000313" key="9">
    <source>
        <dbReference type="EMBL" id="MFC4769344.1"/>
    </source>
</evidence>
<feature type="transmembrane region" description="Helical" evidence="8">
    <location>
        <begin position="71"/>
        <end position="94"/>
    </location>
</feature>